<evidence type="ECO:0000313" key="3">
    <source>
        <dbReference type="EMBL" id="CAD5221872.1"/>
    </source>
</evidence>
<comment type="caution">
    <text evidence="3">The sequence shown here is derived from an EMBL/GenBank/DDBJ whole genome shotgun (WGS) entry which is preliminary data.</text>
</comment>
<dbReference type="EMBL" id="CAJFDH010000004">
    <property type="protein sequence ID" value="CAD5221872.1"/>
    <property type="molecule type" value="Genomic_DNA"/>
</dbReference>
<dbReference type="InterPro" id="IPR006578">
    <property type="entry name" value="MADF-dom"/>
</dbReference>
<dbReference type="AlphaFoldDB" id="A0A811L2U7"/>
<dbReference type="Pfam" id="PF10545">
    <property type="entry name" value="MADF_DNA_bdg"/>
    <property type="match status" value="1"/>
</dbReference>
<accession>A0A811L2U7</accession>
<dbReference type="OrthoDB" id="5784419at2759"/>
<reference evidence="3" key="1">
    <citation type="submission" date="2020-09" db="EMBL/GenBank/DDBJ databases">
        <authorList>
            <person name="Kikuchi T."/>
        </authorList>
    </citation>
    <scope>NUCLEOTIDE SEQUENCE</scope>
    <source>
        <strain evidence="3">SH1</strain>
    </source>
</reference>
<dbReference type="InterPro" id="IPR039353">
    <property type="entry name" value="TF_Adf1"/>
</dbReference>
<feature type="region of interest" description="Disordered" evidence="1">
    <location>
        <begin position="180"/>
        <end position="203"/>
    </location>
</feature>
<dbReference type="Proteomes" id="UP000783686">
    <property type="component" value="Unassembled WGS sequence"/>
</dbReference>
<sequence>MAHRTRVSTAQIPSCCLTPDQKETLINAVKERPAIWDTSSDEYNDGSRRRRAYAEVAEILSDDNYNYKPAEIQIEWKKLRDVFNRTLKKVLAAEQNHEVCWRYWEKMQFIAPPEQLLSLRLKMESEPQGRNSVDILQRLVESSLLRENEECLFAKDDEIDVKPMSSLEWLSQNCAQAANECTDNESSSPKTSNKASPKADDVFNDGKISTNEELIEPLNKRKRPYFKGTSRILPSTSISSPTSSYDTASTFGAFVASHLRAISAKNKYNGVMLKKELMDLCLKYELDNL</sequence>
<dbReference type="Proteomes" id="UP000614601">
    <property type="component" value="Unassembled WGS sequence"/>
</dbReference>
<evidence type="ECO:0000313" key="4">
    <source>
        <dbReference type="Proteomes" id="UP000614601"/>
    </source>
</evidence>
<dbReference type="PANTHER" id="PTHR12243">
    <property type="entry name" value="MADF DOMAIN TRANSCRIPTION FACTOR"/>
    <property type="match status" value="1"/>
</dbReference>
<gene>
    <name evidence="3" type="ORF">BOKJ2_LOCUS9662</name>
</gene>
<feature type="domain" description="MADF" evidence="2">
    <location>
        <begin position="24"/>
        <end position="115"/>
    </location>
</feature>
<dbReference type="SMART" id="SM00595">
    <property type="entry name" value="MADF"/>
    <property type="match status" value="1"/>
</dbReference>
<protein>
    <recommendedName>
        <fullName evidence="2">MADF domain-containing protein</fullName>
    </recommendedName>
</protein>
<dbReference type="EMBL" id="CAJFCW020000004">
    <property type="protein sequence ID" value="CAG9115593.1"/>
    <property type="molecule type" value="Genomic_DNA"/>
</dbReference>
<keyword evidence="4" id="KW-1185">Reference proteome</keyword>
<evidence type="ECO:0000259" key="2">
    <source>
        <dbReference type="PROSITE" id="PS51029"/>
    </source>
</evidence>
<dbReference type="PROSITE" id="PS51029">
    <property type="entry name" value="MADF"/>
    <property type="match status" value="1"/>
</dbReference>
<name>A0A811L2U7_9BILA</name>
<organism evidence="3 4">
    <name type="scientific">Bursaphelenchus okinawaensis</name>
    <dbReference type="NCBI Taxonomy" id="465554"/>
    <lineage>
        <taxon>Eukaryota</taxon>
        <taxon>Metazoa</taxon>
        <taxon>Ecdysozoa</taxon>
        <taxon>Nematoda</taxon>
        <taxon>Chromadorea</taxon>
        <taxon>Rhabditida</taxon>
        <taxon>Tylenchina</taxon>
        <taxon>Tylenchomorpha</taxon>
        <taxon>Aphelenchoidea</taxon>
        <taxon>Aphelenchoididae</taxon>
        <taxon>Bursaphelenchus</taxon>
    </lineage>
</organism>
<proteinExistence type="predicted"/>
<dbReference type="PANTHER" id="PTHR12243:SF67">
    <property type="entry name" value="COREPRESSOR OF PANGOLIN, ISOFORM A-RELATED"/>
    <property type="match status" value="1"/>
</dbReference>
<evidence type="ECO:0000256" key="1">
    <source>
        <dbReference type="SAM" id="MobiDB-lite"/>
    </source>
</evidence>
<feature type="compositionally biased region" description="Polar residues" evidence="1">
    <location>
        <begin position="180"/>
        <end position="195"/>
    </location>
</feature>